<keyword evidence="1" id="KW-0472">Membrane</keyword>
<feature type="transmembrane region" description="Helical" evidence="1">
    <location>
        <begin position="38"/>
        <end position="56"/>
    </location>
</feature>
<name>A0AAW3J8F8_9HELI</name>
<dbReference type="AlphaFoldDB" id="A0AAW3J8F8"/>
<feature type="transmembrane region" description="Helical" evidence="1">
    <location>
        <begin position="149"/>
        <end position="170"/>
    </location>
</feature>
<evidence type="ECO:0008006" key="4">
    <source>
        <dbReference type="Google" id="ProtNLM"/>
    </source>
</evidence>
<evidence type="ECO:0000313" key="2">
    <source>
        <dbReference type="EMBL" id="KPH51559.1"/>
    </source>
</evidence>
<protein>
    <recommendedName>
        <fullName evidence="4">Integral membrane protein</fullName>
    </recommendedName>
</protein>
<sequence length="176" mass="20380">MQFLSFNYSHIAFYLVLFFAIVVGFYLAYFVYHKTQRLFIYIAYAYAAILVVAYFVSKAYYVDMCMNGVYFLPGDPTRYAISEEIEHRYYLALILRLYLGMLIGLAVFNTTCLRKKSFMLNLCVLLACVILSLRFGIEDSIFFEEGFLPSLLFFAECALYVAILVGFKLIKTKINA</sequence>
<evidence type="ECO:0000313" key="3">
    <source>
        <dbReference type="Proteomes" id="UP000037800"/>
    </source>
</evidence>
<gene>
    <name evidence="2" type="ORF">HPU229336_00145</name>
</gene>
<proteinExistence type="predicted"/>
<evidence type="ECO:0000256" key="1">
    <source>
        <dbReference type="SAM" id="Phobius"/>
    </source>
</evidence>
<dbReference type="EMBL" id="JNUR01000001">
    <property type="protein sequence ID" value="KPH51559.1"/>
    <property type="molecule type" value="Genomic_DNA"/>
</dbReference>
<feature type="transmembrane region" description="Helical" evidence="1">
    <location>
        <begin position="12"/>
        <end position="31"/>
    </location>
</feature>
<dbReference type="Proteomes" id="UP000037800">
    <property type="component" value="Unassembled WGS sequence"/>
</dbReference>
<feature type="transmembrane region" description="Helical" evidence="1">
    <location>
        <begin position="89"/>
        <end position="108"/>
    </location>
</feature>
<feature type="transmembrane region" description="Helical" evidence="1">
    <location>
        <begin position="120"/>
        <end position="137"/>
    </location>
</feature>
<keyword evidence="1" id="KW-1133">Transmembrane helix</keyword>
<comment type="caution">
    <text evidence="2">The sequence shown here is derived from an EMBL/GenBank/DDBJ whole genome shotgun (WGS) entry which is preliminary data.</text>
</comment>
<reference evidence="2 3" key="1">
    <citation type="submission" date="2014-06" db="EMBL/GenBank/DDBJ databases">
        <title>Helicobacter pullorum isolates in fresh chicken meat - phenotypic and genotypic features.</title>
        <authorList>
            <person name="Borges V."/>
            <person name="Santos A."/>
            <person name="Correia C.B."/>
            <person name="Saraiva M."/>
            <person name="Menard A."/>
            <person name="Vieira L."/>
            <person name="Sampaio D.A."/>
            <person name="Gomes J.P."/>
            <person name="Oleastro M."/>
        </authorList>
    </citation>
    <scope>NUCLEOTIDE SEQUENCE [LARGE SCALE GENOMIC DNA]</scope>
    <source>
        <strain evidence="2 3">229336/12</strain>
    </source>
</reference>
<dbReference type="RefSeq" id="WP_060662482.1">
    <property type="nucleotide sequence ID" value="NZ_JNUR01000001.1"/>
</dbReference>
<accession>A0AAW3J8F8</accession>
<organism evidence="2 3">
    <name type="scientific">Helicobacter pullorum</name>
    <dbReference type="NCBI Taxonomy" id="35818"/>
    <lineage>
        <taxon>Bacteria</taxon>
        <taxon>Pseudomonadati</taxon>
        <taxon>Campylobacterota</taxon>
        <taxon>Epsilonproteobacteria</taxon>
        <taxon>Campylobacterales</taxon>
        <taxon>Helicobacteraceae</taxon>
        <taxon>Helicobacter</taxon>
    </lineage>
</organism>
<keyword evidence="1" id="KW-0812">Transmembrane</keyword>